<dbReference type="InterPro" id="IPR014051">
    <property type="entry name" value="Phosphoesterase_HXTX"/>
</dbReference>
<dbReference type="InterPro" id="IPR009097">
    <property type="entry name" value="Cyclic_Pdiesterase"/>
</dbReference>
<dbReference type="AlphaFoldDB" id="A0A381N7Q2"/>
<protein>
    <recommendedName>
        <fullName evidence="2">Phosphoesterase HXTX domain-containing protein</fullName>
    </recommendedName>
</protein>
<name>A0A381N7Q2_9ZZZZ</name>
<organism evidence="3">
    <name type="scientific">marine metagenome</name>
    <dbReference type="NCBI Taxonomy" id="408172"/>
    <lineage>
        <taxon>unclassified sequences</taxon>
        <taxon>metagenomes</taxon>
        <taxon>ecological metagenomes</taxon>
    </lineage>
</organism>
<dbReference type="HAMAP" id="MF_01940">
    <property type="entry name" value="RNA_CPDase"/>
    <property type="match status" value="1"/>
</dbReference>
<dbReference type="Gene3D" id="3.90.1140.10">
    <property type="entry name" value="Cyclic phosphodiesterase"/>
    <property type="match status" value="1"/>
</dbReference>
<keyword evidence="1" id="KW-0378">Hydrolase</keyword>
<dbReference type="EMBL" id="UINC01000176">
    <property type="protein sequence ID" value="SUZ50535.1"/>
    <property type="molecule type" value="Genomic_DNA"/>
</dbReference>
<dbReference type="PANTHER" id="PTHR35561">
    <property type="entry name" value="RNA 2',3'-CYCLIC PHOSPHODIESTERASE"/>
    <property type="match status" value="1"/>
</dbReference>
<proteinExistence type="inferred from homology"/>
<reference evidence="3" key="1">
    <citation type="submission" date="2018-05" db="EMBL/GenBank/DDBJ databases">
        <authorList>
            <person name="Lanie J.A."/>
            <person name="Ng W.-L."/>
            <person name="Kazmierczak K.M."/>
            <person name="Andrzejewski T.M."/>
            <person name="Davidsen T.M."/>
            <person name="Wayne K.J."/>
            <person name="Tettelin H."/>
            <person name="Glass J.I."/>
            <person name="Rusch D."/>
            <person name="Podicherti R."/>
            <person name="Tsui H.-C.T."/>
            <person name="Winkler M.E."/>
        </authorList>
    </citation>
    <scope>NUCLEOTIDE SEQUENCE</scope>
</reference>
<dbReference type="PANTHER" id="PTHR35561:SF1">
    <property type="entry name" value="RNA 2',3'-CYCLIC PHOSPHODIESTERASE"/>
    <property type="match status" value="1"/>
</dbReference>
<evidence type="ECO:0000256" key="1">
    <source>
        <dbReference type="ARBA" id="ARBA00022801"/>
    </source>
</evidence>
<dbReference type="NCBIfam" id="TIGR02258">
    <property type="entry name" value="2_5_ligase"/>
    <property type="match status" value="1"/>
</dbReference>
<evidence type="ECO:0000259" key="2">
    <source>
        <dbReference type="Pfam" id="PF02834"/>
    </source>
</evidence>
<dbReference type="InterPro" id="IPR004175">
    <property type="entry name" value="RNA_CPDase"/>
</dbReference>
<feature type="domain" description="Phosphoesterase HXTX" evidence="2">
    <location>
        <begin position="10"/>
        <end position="59"/>
    </location>
</feature>
<accession>A0A381N7Q2</accession>
<dbReference type="GO" id="GO:0004113">
    <property type="term" value="F:2',3'-cyclic-nucleotide 3'-phosphodiesterase activity"/>
    <property type="evidence" value="ECO:0007669"/>
    <property type="project" value="InterPro"/>
</dbReference>
<dbReference type="GO" id="GO:0008664">
    <property type="term" value="F:RNA 2',3'-cyclic 3'-phosphodiesterase activity"/>
    <property type="evidence" value="ECO:0007669"/>
    <property type="project" value="InterPro"/>
</dbReference>
<dbReference type="SUPFAM" id="SSF55144">
    <property type="entry name" value="LigT-like"/>
    <property type="match status" value="1"/>
</dbReference>
<dbReference type="Pfam" id="PF02834">
    <property type="entry name" value="LigT_PEase"/>
    <property type="match status" value="1"/>
</dbReference>
<evidence type="ECO:0000313" key="3">
    <source>
        <dbReference type="EMBL" id="SUZ50535.1"/>
    </source>
</evidence>
<sequence>MRCFVAVLPPPEVLDVLARLDRPAAPGVRWTHHDQWHVTLRFLGEVDPGEASVALAELNADAAVAVMGPATTVLGGHAVVVPVSGLDVLAATVVARTALVGEPPGDRSFVGHLTLARLGAPAPPGSVGVPLAAEFPVGEACLVASHLLPDGAAYEVLARFALTG</sequence>
<gene>
    <name evidence="3" type="ORF">METZ01_LOCUS3389</name>
</gene>